<dbReference type="RefSeq" id="WP_211862138.1">
    <property type="nucleotide sequence ID" value="NZ_JAAEDM010000025.1"/>
</dbReference>
<dbReference type="Proteomes" id="UP001138751">
    <property type="component" value="Unassembled WGS sequence"/>
</dbReference>
<evidence type="ECO:0000313" key="2">
    <source>
        <dbReference type="Proteomes" id="UP001138751"/>
    </source>
</evidence>
<protein>
    <submittedName>
        <fullName evidence="1">Uncharacterized protein</fullName>
    </submittedName>
</protein>
<dbReference type="AlphaFoldDB" id="A0A9X9WX84"/>
<organism evidence="1 2">
    <name type="scientific">Neoroseomonas soli</name>
    <dbReference type="NCBI Taxonomy" id="1081025"/>
    <lineage>
        <taxon>Bacteria</taxon>
        <taxon>Pseudomonadati</taxon>
        <taxon>Pseudomonadota</taxon>
        <taxon>Alphaproteobacteria</taxon>
        <taxon>Acetobacterales</taxon>
        <taxon>Acetobacteraceae</taxon>
        <taxon>Neoroseomonas</taxon>
    </lineage>
</organism>
<reference evidence="1" key="2">
    <citation type="journal article" date="2021" name="Syst. Appl. Microbiol.">
        <title>Roseomonas hellenica sp. nov., isolated from roots of wild-growing Alkanna tinctoria.</title>
        <authorList>
            <person name="Rat A."/>
            <person name="Naranjo H.D."/>
            <person name="Lebbe L."/>
            <person name="Cnockaert M."/>
            <person name="Krigas N."/>
            <person name="Grigoriadou K."/>
            <person name="Maloupa E."/>
            <person name="Willems A."/>
        </authorList>
    </citation>
    <scope>NUCLEOTIDE SEQUENCE</scope>
    <source>
        <strain evidence="1">LMG 31231</strain>
    </source>
</reference>
<gene>
    <name evidence="1" type="ORF">GXW76_11335</name>
</gene>
<proteinExistence type="predicted"/>
<name>A0A9X9WX84_9PROT</name>
<comment type="caution">
    <text evidence="1">The sequence shown here is derived from an EMBL/GenBank/DDBJ whole genome shotgun (WGS) entry which is preliminary data.</text>
</comment>
<reference evidence="1" key="1">
    <citation type="submission" date="2020-01" db="EMBL/GenBank/DDBJ databases">
        <authorList>
            <person name="Rat A."/>
        </authorList>
    </citation>
    <scope>NUCLEOTIDE SEQUENCE</scope>
    <source>
        <strain evidence="1">LMG 31231</strain>
    </source>
</reference>
<dbReference type="EMBL" id="JAAEDM010000025">
    <property type="protein sequence ID" value="MBR0671763.1"/>
    <property type="molecule type" value="Genomic_DNA"/>
</dbReference>
<sequence>MSSNPLKDSPASVVALVVEVATTASPSTPISVALCRNALARTFGTAPSSRRCREAGARWRLITALPQRVAVAV</sequence>
<evidence type="ECO:0000313" key="1">
    <source>
        <dbReference type="EMBL" id="MBR0671763.1"/>
    </source>
</evidence>
<keyword evidence="2" id="KW-1185">Reference proteome</keyword>
<accession>A0A9X9WX84</accession>